<feature type="region of interest" description="Disordered" evidence="1">
    <location>
        <begin position="1"/>
        <end position="50"/>
    </location>
</feature>
<evidence type="ECO:0000256" key="1">
    <source>
        <dbReference type="SAM" id="MobiDB-lite"/>
    </source>
</evidence>
<sequence length="50" mass="5380">MKPITRHSTAARNGVRTDRRAMTQCDAARSPRSPYRVRSAPPSAVSGAAL</sequence>
<evidence type="ECO:0000313" key="3">
    <source>
        <dbReference type="Proteomes" id="UP000314294"/>
    </source>
</evidence>
<comment type="caution">
    <text evidence="2">The sequence shown here is derived from an EMBL/GenBank/DDBJ whole genome shotgun (WGS) entry which is preliminary data.</text>
</comment>
<proteinExistence type="predicted"/>
<reference evidence="2 3" key="1">
    <citation type="submission" date="2019-03" db="EMBL/GenBank/DDBJ databases">
        <title>First draft genome of Liparis tanakae, snailfish: a comprehensive survey of snailfish specific genes.</title>
        <authorList>
            <person name="Kim W."/>
            <person name="Song I."/>
            <person name="Jeong J.-H."/>
            <person name="Kim D."/>
            <person name="Kim S."/>
            <person name="Ryu S."/>
            <person name="Song J.Y."/>
            <person name="Lee S.K."/>
        </authorList>
    </citation>
    <scope>NUCLEOTIDE SEQUENCE [LARGE SCALE GENOMIC DNA]</scope>
    <source>
        <tissue evidence="2">Muscle</tissue>
    </source>
</reference>
<evidence type="ECO:0000313" key="2">
    <source>
        <dbReference type="EMBL" id="TNN83157.1"/>
    </source>
</evidence>
<dbReference type="EMBL" id="SRLO01000035">
    <property type="protein sequence ID" value="TNN83157.1"/>
    <property type="molecule type" value="Genomic_DNA"/>
</dbReference>
<protein>
    <submittedName>
        <fullName evidence="2">Uncharacterized protein</fullName>
    </submittedName>
</protein>
<organism evidence="2 3">
    <name type="scientific">Liparis tanakae</name>
    <name type="common">Tanaka's snailfish</name>
    <dbReference type="NCBI Taxonomy" id="230148"/>
    <lineage>
        <taxon>Eukaryota</taxon>
        <taxon>Metazoa</taxon>
        <taxon>Chordata</taxon>
        <taxon>Craniata</taxon>
        <taxon>Vertebrata</taxon>
        <taxon>Euteleostomi</taxon>
        <taxon>Actinopterygii</taxon>
        <taxon>Neopterygii</taxon>
        <taxon>Teleostei</taxon>
        <taxon>Neoteleostei</taxon>
        <taxon>Acanthomorphata</taxon>
        <taxon>Eupercaria</taxon>
        <taxon>Perciformes</taxon>
        <taxon>Cottioidei</taxon>
        <taxon>Cottales</taxon>
        <taxon>Liparidae</taxon>
        <taxon>Liparis</taxon>
    </lineage>
</organism>
<dbReference type="AlphaFoldDB" id="A0A4Z2IZH2"/>
<name>A0A4Z2IZH2_9TELE</name>
<keyword evidence="3" id="KW-1185">Reference proteome</keyword>
<feature type="compositionally biased region" description="Polar residues" evidence="1">
    <location>
        <begin position="1"/>
        <end position="11"/>
    </location>
</feature>
<accession>A0A4Z2IZH2</accession>
<dbReference type="Proteomes" id="UP000314294">
    <property type="component" value="Unassembled WGS sequence"/>
</dbReference>
<gene>
    <name evidence="2" type="ORF">EYF80_006764</name>
</gene>